<dbReference type="Proteomes" id="UP000676194">
    <property type="component" value="Chromosome"/>
</dbReference>
<keyword evidence="2" id="KW-1185">Reference proteome</keyword>
<reference evidence="1" key="1">
    <citation type="submission" date="2021-05" db="EMBL/GenBank/DDBJ databases">
        <title>Complete genome sequence of the cellulolytic planctomycete Telmatocola sphagniphila SP2T and characterization of the first cellulase from planctomycetes.</title>
        <authorList>
            <person name="Rakitin A.L."/>
            <person name="Beletsky A.V."/>
            <person name="Naumoff D.G."/>
            <person name="Kulichevskaya I.S."/>
            <person name="Mardanov A.V."/>
            <person name="Ravin N.V."/>
            <person name="Dedysh S.N."/>
        </authorList>
    </citation>
    <scope>NUCLEOTIDE SEQUENCE</scope>
    <source>
        <strain evidence="1">SP2T</strain>
    </source>
</reference>
<protein>
    <recommendedName>
        <fullName evidence="3">Outer membrane lipoprotein-sorting protein</fullName>
    </recommendedName>
</protein>
<organism evidence="1 2">
    <name type="scientific">Telmatocola sphagniphila</name>
    <dbReference type="NCBI Taxonomy" id="1123043"/>
    <lineage>
        <taxon>Bacteria</taxon>
        <taxon>Pseudomonadati</taxon>
        <taxon>Planctomycetota</taxon>
        <taxon>Planctomycetia</taxon>
        <taxon>Gemmatales</taxon>
        <taxon>Gemmataceae</taxon>
    </lineage>
</organism>
<dbReference type="Gene3D" id="2.50.20.10">
    <property type="entry name" value="Lipoprotein localisation LolA/LolB/LppX"/>
    <property type="match status" value="1"/>
</dbReference>
<evidence type="ECO:0000313" key="1">
    <source>
        <dbReference type="EMBL" id="QVL30652.1"/>
    </source>
</evidence>
<proteinExistence type="predicted"/>
<evidence type="ECO:0008006" key="3">
    <source>
        <dbReference type="Google" id="ProtNLM"/>
    </source>
</evidence>
<dbReference type="KEGG" id="tsph:KIH39_17560"/>
<accession>A0A8E6EU08</accession>
<dbReference type="EMBL" id="CP074694">
    <property type="protein sequence ID" value="QVL30652.1"/>
    <property type="molecule type" value="Genomic_DNA"/>
</dbReference>
<dbReference type="RefSeq" id="WP_213494523.1">
    <property type="nucleotide sequence ID" value="NZ_CP074694.1"/>
</dbReference>
<sequence length="254" mass="28294">MIRRAICLFVVGAVSLGLTARSSAQDKLDKEAVLKKAIEASGGAEAVKKYPAAREKTKGTIEINELEVAFTSESVYLNPDKMKTIVNVEFMGQKVKMVQVVNGDKMRMVANGMEMPVDEANKGELKESLILHQIGQLTPLLEDKAFEVTLLPEKAKVADSEAYVVLIKAKGLKDTKIYIDTKTYLVTKMEKRGLNTEQKEGNQEYFLSDYKKVDGVMMPMKSKVLHDGAKFMESTTTELKLLDKVEKSEFDISD</sequence>
<gene>
    <name evidence="1" type="ORF">KIH39_17560</name>
</gene>
<evidence type="ECO:0000313" key="2">
    <source>
        <dbReference type="Proteomes" id="UP000676194"/>
    </source>
</evidence>
<name>A0A8E6EU08_9BACT</name>
<dbReference type="AlphaFoldDB" id="A0A8E6EU08"/>